<dbReference type="Proteomes" id="UP000078200">
    <property type="component" value="Unassembled WGS sequence"/>
</dbReference>
<name>A0A1A9UI73_GLOAU</name>
<proteinExistence type="predicted"/>
<keyword evidence="2" id="KW-1185">Reference proteome</keyword>
<reference evidence="1" key="1">
    <citation type="submission" date="2020-05" db="UniProtKB">
        <authorList>
            <consortium name="EnsemblMetazoa"/>
        </authorList>
    </citation>
    <scope>IDENTIFICATION</scope>
    <source>
        <strain evidence="1">TTRI</strain>
    </source>
</reference>
<accession>A0A1A9UI73</accession>
<sequence length="105" mass="11397">MTKLFPGQGLSSVSFFFLVQGLTRKVDATKATRLLLKAAGHAYTTRRVSGNRGVKSTSQQQQSTFITNEFSAGLFHLKLICKSHSLLLSKVEDKVGGTLPRIAAT</sequence>
<dbReference type="AlphaFoldDB" id="A0A1A9UI73"/>
<dbReference type="VEuPathDB" id="VectorBase:GAUT005663"/>
<organism evidence="1 2">
    <name type="scientific">Glossina austeni</name>
    <name type="common">Savannah tsetse fly</name>
    <dbReference type="NCBI Taxonomy" id="7395"/>
    <lineage>
        <taxon>Eukaryota</taxon>
        <taxon>Metazoa</taxon>
        <taxon>Ecdysozoa</taxon>
        <taxon>Arthropoda</taxon>
        <taxon>Hexapoda</taxon>
        <taxon>Insecta</taxon>
        <taxon>Pterygota</taxon>
        <taxon>Neoptera</taxon>
        <taxon>Endopterygota</taxon>
        <taxon>Diptera</taxon>
        <taxon>Brachycera</taxon>
        <taxon>Muscomorpha</taxon>
        <taxon>Hippoboscoidea</taxon>
        <taxon>Glossinidae</taxon>
        <taxon>Glossina</taxon>
    </lineage>
</organism>
<evidence type="ECO:0000313" key="2">
    <source>
        <dbReference type="Proteomes" id="UP000078200"/>
    </source>
</evidence>
<dbReference type="EnsemblMetazoa" id="GAUT005663-RA">
    <property type="protein sequence ID" value="GAUT005663-PA"/>
    <property type="gene ID" value="GAUT005663"/>
</dbReference>
<evidence type="ECO:0000313" key="1">
    <source>
        <dbReference type="EnsemblMetazoa" id="GAUT005663-PA"/>
    </source>
</evidence>
<protein>
    <submittedName>
        <fullName evidence="1">Uncharacterized protein</fullName>
    </submittedName>
</protein>